<dbReference type="InterPro" id="IPR012132">
    <property type="entry name" value="GMC_OxRdtase"/>
</dbReference>
<dbReference type="PROSITE" id="PS51257">
    <property type="entry name" value="PROKAR_LIPOPROTEIN"/>
    <property type="match status" value="1"/>
</dbReference>
<dbReference type="EMBL" id="FN653495">
    <property type="protein sequence ID" value="CBY15374.1"/>
    <property type="molecule type" value="Genomic_DNA"/>
</dbReference>
<feature type="binding site" evidence="5">
    <location>
        <begin position="114"/>
        <end position="117"/>
    </location>
    <ligand>
        <name>FAD</name>
        <dbReference type="ChEBI" id="CHEBI:57692"/>
    </ligand>
</feature>
<name>E4Y0G6_OIKDI</name>
<dbReference type="Pfam" id="PF00732">
    <property type="entry name" value="GMC_oxred_N"/>
    <property type="match status" value="2"/>
</dbReference>
<sequence>MLFNWKRAANLAAKKSYDYVIVGGGSAGCVLANRLTEDGSKSVLLLEAGPSDVPIHNKLGKLINWTIHMPSAMMYNLNDDKYNWFYHTVAQPEVNNRKFYWPRGRVLGGSSSLNAMVYVRGHAEDQNRWARECGDETWNYDHMLPYFKRAQCFYKKRVEIWWANFRKTLDEGFWPNQTSLRFAQPFLAKSKWTINWSLSPQGLNKITYNFAIRQKILFNGTSATGVAISHFKNASKKVEIKSGEVILCSGAINSPQLLLQSGIGNADELKSVGVEPRINLPGVGENLQDHLEVYVQHKTNKGKSLYKYQHFPWMQAIGAQWFLQGKGVCAGNHMHAGAFIRSRADPEINHPDIQFHFLPSQVIDHGRTAPQEEAFQVHVGTLRAKSVGNLKLKSNNPRDHPVIDPRYFTDPADLPDLVAAVKLTREIFAQKAMDEHRLEEIIPGSNYETDSQISEWVKEAAETAYHPCCSAKMGKEDDSMTVVNSNCQVIGVQNLRVVDSSIMPSVASGNLNAPTIAIAERAADIIRGRKPLHMPNTPVYKSETSKQR</sequence>
<evidence type="ECO:0000256" key="5">
    <source>
        <dbReference type="PIRSR" id="PIRSR000137-2"/>
    </source>
</evidence>
<feature type="domain" description="Glucose-methanol-choline oxidoreductase N-terminal" evidence="8">
    <location>
        <begin position="104"/>
        <end position="127"/>
    </location>
</feature>
<proteinExistence type="inferred from homology"/>
<dbReference type="InterPro" id="IPR036188">
    <property type="entry name" value="FAD/NAD-bd_sf"/>
</dbReference>
<comment type="similarity">
    <text evidence="2 6">Belongs to the GMC oxidoreductase family.</text>
</comment>
<reference evidence="10" key="1">
    <citation type="journal article" date="2010" name="Science">
        <title>Plasticity of animal genome architecture unmasked by rapid evolution of a pelagic tunicate.</title>
        <authorList>
            <person name="Denoeud F."/>
            <person name="Henriet S."/>
            <person name="Mungpakdee S."/>
            <person name="Aury J.M."/>
            <person name="Da Silva C."/>
            <person name="Brinkmann H."/>
            <person name="Mikhaleva J."/>
            <person name="Olsen L.C."/>
            <person name="Jubin C."/>
            <person name="Canestro C."/>
            <person name="Bouquet J.M."/>
            <person name="Danks G."/>
            <person name="Poulain J."/>
            <person name="Campsteijn C."/>
            <person name="Adamski M."/>
            <person name="Cross I."/>
            <person name="Yadetie F."/>
            <person name="Muffato M."/>
            <person name="Louis A."/>
            <person name="Butcher S."/>
            <person name="Tsagkogeorga G."/>
            <person name="Konrad A."/>
            <person name="Singh S."/>
            <person name="Jensen M.F."/>
            <person name="Cong E.H."/>
            <person name="Eikeseth-Otteraa H."/>
            <person name="Noel B."/>
            <person name="Anthouard V."/>
            <person name="Porcel B.M."/>
            <person name="Kachouri-Lafond R."/>
            <person name="Nishino A."/>
            <person name="Ugolini M."/>
            <person name="Chourrout P."/>
            <person name="Nishida H."/>
            <person name="Aasland R."/>
            <person name="Huzurbazar S."/>
            <person name="Westhof E."/>
            <person name="Delsuc F."/>
            <person name="Lehrach H."/>
            <person name="Reinhardt R."/>
            <person name="Weissenbach J."/>
            <person name="Roy S.W."/>
            <person name="Artiguenave F."/>
            <person name="Postlethwait J.H."/>
            <person name="Manak J.R."/>
            <person name="Thompson E.M."/>
            <person name="Jaillon O."/>
            <person name="Du Pasquier L."/>
            <person name="Boudinot P."/>
            <person name="Liberles D.A."/>
            <person name="Volff J.N."/>
            <person name="Philippe H."/>
            <person name="Lenhard B."/>
            <person name="Roest Crollius H."/>
            <person name="Wincker P."/>
            <person name="Chourrout D."/>
        </authorList>
    </citation>
    <scope>NUCLEOTIDE SEQUENCE [LARGE SCALE GENOMIC DNA]</scope>
</reference>
<comment type="cofactor">
    <cofactor evidence="1 5">
        <name>FAD</name>
        <dbReference type="ChEBI" id="CHEBI:57692"/>
    </cofactor>
</comment>
<dbReference type="SUPFAM" id="SSF51905">
    <property type="entry name" value="FAD/NAD(P)-binding domain"/>
    <property type="match status" value="1"/>
</dbReference>
<evidence type="ECO:0000313" key="10">
    <source>
        <dbReference type="EMBL" id="CBY15374.1"/>
    </source>
</evidence>
<evidence type="ECO:0000256" key="7">
    <source>
        <dbReference type="SAM" id="MobiDB-lite"/>
    </source>
</evidence>
<evidence type="ECO:0000256" key="4">
    <source>
        <dbReference type="ARBA" id="ARBA00022827"/>
    </source>
</evidence>
<dbReference type="Proteomes" id="UP000001307">
    <property type="component" value="Unassembled WGS sequence"/>
</dbReference>
<dbReference type="FunCoup" id="E4Y0G6">
    <property type="interactions" value="9"/>
</dbReference>
<gene>
    <name evidence="10" type="ORF">GSOID_T00012285001</name>
</gene>
<keyword evidence="4 5" id="KW-0274">FAD</keyword>
<accession>E4Y0G6</accession>
<dbReference type="SUPFAM" id="SSF54373">
    <property type="entry name" value="FAD-linked reductases, C-terminal domain"/>
    <property type="match status" value="1"/>
</dbReference>
<dbReference type="Gene3D" id="3.50.50.60">
    <property type="entry name" value="FAD/NAD(P)-binding domain"/>
    <property type="match status" value="1"/>
</dbReference>
<dbReference type="PROSITE" id="PS00624">
    <property type="entry name" value="GMC_OXRED_2"/>
    <property type="match status" value="1"/>
</dbReference>
<dbReference type="PANTHER" id="PTHR11552">
    <property type="entry name" value="GLUCOSE-METHANOL-CHOLINE GMC OXIDOREDUCTASE"/>
    <property type="match status" value="1"/>
</dbReference>
<dbReference type="PANTHER" id="PTHR11552:SF147">
    <property type="entry name" value="CHOLINE DEHYDROGENASE, MITOCHONDRIAL"/>
    <property type="match status" value="1"/>
</dbReference>
<dbReference type="InParanoid" id="E4Y0G6"/>
<dbReference type="InterPro" id="IPR007867">
    <property type="entry name" value="GMC_OxRtase_C"/>
</dbReference>
<evidence type="ECO:0000256" key="6">
    <source>
        <dbReference type="RuleBase" id="RU003968"/>
    </source>
</evidence>
<feature type="region of interest" description="Disordered" evidence="7">
    <location>
        <begin position="529"/>
        <end position="548"/>
    </location>
</feature>
<keyword evidence="3 6" id="KW-0285">Flavoprotein</keyword>
<dbReference type="GO" id="GO:0016614">
    <property type="term" value="F:oxidoreductase activity, acting on CH-OH group of donors"/>
    <property type="evidence" value="ECO:0007669"/>
    <property type="project" value="InterPro"/>
</dbReference>
<evidence type="ECO:0000259" key="8">
    <source>
        <dbReference type="PROSITE" id="PS00623"/>
    </source>
</evidence>
<keyword evidence="11" id="KW-1185">Reference proteome</keyword>
<evidence type="ECO:0000256" key="2">
    <source>
        <dbReference type="ARBA" id="ARBA00010790"/>
    </source>
</evidence>
<dbReference type="PIRSF" id="PIRSF000137">
    <property type="entry name" value="Alcohol_oxidase"/>
    <property type="match status" value="1"/>
</dbReference>
<organism evidence="10">
    <name type="scientific">Oikopleura dioica</name>
    <name type="common">Tunicate</name>
    <dbReference type="NCBI Taxonomy" id="34765"/>
    <lineage>
        <taxon>Eukaryota</taxon>
        <taxon>Metazoa</taxon>
        <taxon>Chordata</taxon>
        <taxon>Tunicata</taxon>
        <taxon>Appendicularia</taxon>
        <taxon>Copelata</taxon>
        <taxon>Oikopleuridae</taxon>
        <taxon>Oikopleura</taxon>
    </lineage>
</organism>
<protein>
    <recommendedName>
        <fullName evidence="8 9">Glucose-methanol-choline oxidoreductase N-terminal domain-containing protein</fullName>
    </recommendedName>
</protein>
<feature type="binding site" evidence="5">
    <location>
        <position position="106"/>
    </location>
    <ligand>
        <name>FAD</name>
        <dbReference type="ChEBI" id="CHEBI:57692"/>
    </ligand>
</feature>
<dbReference type="OrthoDB" id="269227at2759"/>
<evidence type="ECO:0000256" key="3">
    <source>
        <dbReference type="ARBA" id="ARBA00022630"/>
    </source>
</evidence>
<dbReference type="InterPro" id="IPR000172">
    <property type="entry name" value="GMC_OxRdtase_N"/>
</dbReference>
<dbReference type="Gene3D" id="3.30.560.10">
    <property type="entry name" value="Glucose Oxidase, domain 3"/>
    <property type="match status" value="1"/>
</dbReference>
<evidence type="ECO:0000259" key="9">
    <source>
        <dbReference type="PROSITE" id="PS00624"/>
    </source>
</evidence>
<dbReference type="AlphaFoldDB" id="E4Y0G6"/>
<dbReference type="Pfam" id="PF05199">
    <property type="entry name" value="GMC_oxred_C"/>
    <property type="match status" value="1"/>
</dbReference>
<evidence type="ECO:0000313" key="11">
    <source>
        <dbReference type="Proteomes" id="UP000001307"/>
    </source>
</evidence>
<evidence type="ECO:0000256" key="1">
    <source>
        <dbReference type="ARBA" id="ARBA00001974"/>
    </source>
</evidence>
<dbReference type="PROSITE" id="PS00623">
    <property type="entry name" value="GMC_OXRED_1"/>
    <property type="match status" value="1"/>
</dbReference>
<feature type="domain" description="Glucose-methanol-choline oxidoreductase N-terminal" evidence="9">
    <location>
        <begin position="250"/>
        <end position="264"/>
    </location>
</feature>
<dbReference type="GO" id="GO:0050660">
    <property type="term" value="F:flavin adenine dinucleotide binding"/>
    <property type="evidence" value="ECO:0007669"/>
    <property type="project" value="InterPro"/>
</dbReference>